<name>A0A9P5MS33_9AGAM</name>
<dbReference type="OrthoDB" id="3247860at2759"/>
<feature type="non-terminal residue" evidence="1">
    <location>
        <position position="57"/>
    </location>
</feature>
<reference evidence="1" key="1">
    <citation type="submission" date="2019-10" db="EMBL/GenBank/DDBJ databases">
        <authorList>
            <consortium name="DOE Joint Genome Institute"/>
            <person name="Kuo A."/>
            <person name="Miyauchi S."/>
            <person name="Kiss E."/>
            <person name="Drula E."/>
            <person name="Kohler A."/>
            <person name="Sanchez-Garcia M."/>
            <person name="Andreopoulos B."/>
            <person name="Barry K.W."/>
            <person name="Bonito G."/>
            <person name="Buee M."/>
            <person name="Carver A."/>
            <person name="Chen C."/>
            <person name="Cichocki N."/>
            <person name="Clum A."/>
            <person name="Culley D."/>
            <person name="Crous P.W."/>
            <person name="Fauchery L."/>
            <person name="Girlanda M."/>
            <person name="Hayes R."/>
            <person name="Keri Z."/>
            <person name="LaButti K."/>
            <person name="Lipzen A."/>
            <person name="Lombard V."/>
            <person name="Magnuson J."/>
            <person name="Maillard F."/>
            <person name="Morin E."/>
            <person name="Murat C."/>
            <person name="Nolan M."/>
            <person name="Ohm R."/>
            <person name="Pangilinan J."/>
            <person name="Pereira M."/>
            <person name="Perotto S."/>
            <person name="Peter M."/>
            <person name="Riley R."/>
            <person name="Sitrit Y."/>
            <person name="Stielow B."/>
            <person name="Szollosi G."/>
            <person name="Zifcakova L."/>
            <person name="Stursova M."/>
            <person name="Spatafora J.W."/>
            <person name="Tedersoo L."/>
            <person name="Vaario L.-M."/>
            <person name="Yamada A."/>
            <person name="Yan M."/>
            <person name="Wang P."/>
            <person name="Xu J."/>
            <person name="Bruns T."/>
            <person name="Baldrian P."/>
            <person name="Vilgalys R."/>
            <person name="Henrissat B."/>
            <person name="Grigoriev I.V."/>
            <person name="Hibbett D."/>
            <person name="Nagy L.G."/>
            <person name="Martin F.M."/>
        </authorList>
    </citation>
    <scope>NUCLEOTIDE SEQUENCE</scope>
    <source>
        <strain evidence="1">Prilba</strain>
    </source>
</reference>
<dbReference type="Proteomes" id="UP000759537">
    <property type="component" value="Unassembled WGS sequence"/>
</dbReference>
<keyword evidence="2" id="KW-1185">Reference proteome</keyword>
<protein>
    <submittedName>
        <fullName evidence="1">Uncharacterized protein</fullName>
    </submittedName>
</protein>
<evidence type="ECO:0000313" key="1">
    <source>
        <dbReference type="EMBL" id="KAF8476463.1"/>
    </source>
</evidence>
<organism evidence="1 2">
    <name type="scientific">Russula ochroleuca</name>
    <dbReference type="NCBI Taxonomy" id="152965"/>
    <lineage>
        <taxon>Eukaryota</taxon>
        <taxon>Fungi</taxon>
        <taxon>Dikarya</taxon>
        <taxon>Basidiomycota</taxon>
        <taxon>Agaricomycotina</taxon>
        <taxon>Agaricomycetes</taxon>
        <taxon>Russulales</taxon>
        <taxon>Russulaceae</taxon>
        <taxon>Russula</taxon>
    </lineage>
</organism>
<dbReference type="AlphaFoldDB" id="A0A9P5MS33"/>
<dbReference type="EMBL" id="WHVB01000015">
    <property type="protein sequence ID" value="KAF8476463.1"/>
    <property type="molecule type" value="Genomic_DNA"/>
</dbReference>
<accession>A0A9P5MS33</accession>
<evidence type="ECO:0000313" key="2">
    <source>
        <dbReference type="Proteomes" id="UP000759537"/>
    </source>
</evidence>
<comment type="caution">
    <text evidence="1">The sequence shown here is derived from an EMBL/GenBank/DDBJ whole genome shotgun (WGS) entry which is preliminary data.</text>
</comment>
<reference evidence="1" key="2">
    <citation type="journal article" date="2020" name="Nat. Commun.">
        <title>Large-scale genome sequencing of mycorrhizal fungi provides insights into the early evolution of symbiotic traits.</title>
        <authorList>
            <person name="Miyauchi S."/>
            <person name="Kiss E."/>
            <person name="Kuo A."/>
            <person name="Drula E."/>
            <person name="Kohler A."/>
            <person name="Sanchez-Garcia M."/>
            <person name="Morin E."/>
            <person name="Andreopoulos B."/>
            <person name="Barry K.W."/>
            <person name="Bonito G."/>
            <person name="Buee M."/>
            <person name="Carver A."/>
            <person name="Chen C."/>
            <person name="Cichocki N."/>
            <person name="Clum A."/>
            <person name="Culley D."/>
            <person name="Crous P.W."/>
            <person name="Fauchery L."/>
            <person name="Girlanda M."/>
            <person name="Hayes R.D."/>
            <person name="Keri Z."/>
            <person name="LaButti K."/>
            <person name="Lipzen A."/>
            <person name="Lombard V."/>
            <person name="Magnuson J."/>
            <person name="Maillard F."/>
            <person name="Murat C."/>
            <person name="Nolan M."/>
            <person name="Ohm R.A."/>
            <person name="Pangilinan J."/>
            <person name="Pereira M.F."/>
            <person name="Perotto S."/>
            <person name="Peter M."/>
            <person name="Pfister S."/>
            <person name="Riley R."/>
            <person name="Sitrit Y."/>
            <person name="Stielow J.B."/>
            <person name="Szollosi G."/>
            <person name="Zifcakova L."/>
            <person name="Stursova M."/>
            <person name="Spatafora J.W."/>
            <person name="Tedersoo L."/>
            <person name="Vaario L.M."/>
            <person name="Yamada A."/>
            <person name="Yan M."/>
            <person name="Wang P."/>
            <person name="Xu J."/>
            <person name="Bruns T."/>
            <person name="Baldrian P."/>
            <person name="Vilgalys R."/>
            <person name="Dunand C."/>
            <person name="Henrissat B."/>
            <person name="Grigoriev I.V."/>
            <person name="Hibbett D."/>
            <person name="Nagy L.G."/>
            <person name="Martin F.M."/>
        </authorList>
    </citation>
    <scope>NUCLEOTIDE SEQUENCE</scope>
    <source>
        <strain evidence="1">Prilba</strain>
    </source>
</reference>
<sequence length="57" mass="6679">MGYFYFDFRDISKQHWRDLVPSLLTQLSARLGPRCDILSRFYSDHDGGARQPSDETL</sequence>
<gene>
    <name evidence="1" type="ORF">DFH94DRAFT_759356</name>
</gene>
<proteinExistence type="predicted"/>